<feature type="region of interest" description="Disordered" evidence="2">
    <location>
        <begin position="1"/>
        <end position="72"/>
    </location>
</feature>
<keyword evidence="1 4" id="KW-0378">Hydrolase</keyword>
<evidence type="ECO:0000256" key="1">
    <source>
        <dbReference type="ARBA" id="ARBA00022801"/>
    </source>
</evidence>
<feature type="domain" description="Alpha/beta hydrolase fold-3" evidence="3">
    <location>
        <begin position="154"/>
        <end position="359"/>
    </location>
</feature>
<dbReference type="AlphaFoldDB" id="A0A5J6GSQ7"/>
<dbReference type="InterPro" id="IPR029058">
    <property type="entry name" value="AB_hydrolase_fold"/>
</dbReference>
<dbReference type="PANTHER" id="PTHR48081:SF8">
    <property type="entry name" value="ALPHA_BETA HYDROLASE FOLD-3 DOMAIN-CONTAINING PROTEIN-RELATED"/>
    <property type="match status" value="1"/>
</dbReference>
<dbReference type="Proteomes" id="UP000325529">
    <property type="component" value="Chromosome"/>
</dbReference>
<evidence type="ECO:0000259" key="3">
    <source>
        <dbReference type="Pfam" id="PF07859"/>
    </source>
</evidence>
<keyword evidence="5" id="KW-1185">Reference proteome</keyword>
<gene>
    <name evidence="4" type="ORF">CP970_38425</name>
</gene>
<proteinExistence type="predicted"/>
<dbReference type="InterPro" id="IPR013094">
    <property type="entry name" value="AB_hydrolase_3"/>
</dbReference>
<evidence type="ECO:0000313" key="4">
    <source>
        <dbReference type="EMBL" id="QEU96026.1"/>
    </source>
</evidence>
<name>A0A5J6GSQ7_STRKN</name>
<dbReference type="SUPFAM" id="SSF53474">
    <property type="entry name" value="alpha/beta-Hydrolases"/>
    <property type="match status" value="1"/>
</dbReference>
<evidence type="ECO:0000256" key="2">
    <source>
        <dbReference type="SAM" id="MobiDB-lite"/>
    </source>
</evidence>
<dbReference type="PANTHER" id="PTHR48081">
    <property type="entry name" value="AB HYDROLASE SUPERFAMILY PROTEIN C4A8.06C"/>
    <property type="match status" value="1"/>
</dbReference>
<protein>
    <submittedName>
        <fullName evidence="4">Alpha/beta hydrolase</fullName>
    </submittedName>
</protein>
<reference evidence="4 5" key="1">
    <citation type="submission" date="2017-09" db="EMBL/GenBank/DDBJ databases">
        <authorList>
            <person name="Lee N."/>
            <person name="Cho B.-K."/>
        </authorList>
    </citation>
    <scope>NUCLEOTIDE SEQUENCE [LARGE SCALE GENOMIC DNA]</scope>
    <source>
        <strain evidence="4 5">ATCC 12853</strain>
    </source>
</reference>
<sequence>MGSPAGQPVGQSAKEPADQPVGQLANEPAGQPVGQSANKPADQPAGHPTNEPSDHPTQPPPDLPTPDRLAPGARPLVDALAAAFPDLGGTVTDAAQARRILDAGARSSRPSKPPLAVGSVVDRVVPGPGGGAPDLPVRIYLPDPEACPGPRPTVVFFHGGGYTLCGLGSHDATARGLCARAGAAVVSVAYRLAPEHRFPAAADDAYAALCWSAREVASLGGDPGALVTAGDSSGGGLATVAALRARDREGPAVALQVLIYPVLDAGQDTASYRENAEGYFLTAAHMRWFWQQYLGPDGDGTHPHASPLRAEPAGLPPAHLVTAGCDPLRDEGIAYARRLRAAGVPVTHGHHPEMFHGFLGFPGLLDEAETAVAAVAEAIASTAEGRKNSGEGGGCAG</sequence>
<dbReference type="Gene3D" id="3.40.50.1820">
    <property type="entry name" value="alpha/beta hydrolase"/>
    <property type="match status" value="1"/>
</dbReference>
<dbReference type="EMBL" id="CP023699">
    <property type="protein sequence ID" value="QEU96026.1"/>
    <property type="molecule type" value="Genomic_DNA"/>
</dbReference>
<evidence type="ECO:0000313" key="5">
    <source>
        <dbReference type="Proteomes" id="UP000325529"/>
    </source>
</evidence>
<dbReference type="InterPro" id="IPR050300">
    <property type="entry name" value="GDXG_lipolytic_enzyme"/>
</dbReference>
<dbReference type="GO" id="GO:0016787">
    <property type="term" value="F:hydrolase activity"/>
    <property type="evidence" value="ECO:0007669"/>
    <property type="project" value="UniProtKB-KW"/>
</dbReference>
<dbReference type="Pfam" id="PF07859">
    <property type="entry name" value="Abhydrolase_3"/>
    <property type="match status" value="1"/>
</dbReference>
<organism evidence="4 5">
    <name type="scientific">Streptomyces kanamyceticus</name>
    <dbReference type="NCBI Taxonomy" id="1967"/>
    <lineage>
        <taxon>Bacteria</taxon>
        <taxon>Bacillati</taxon>
        <taxon>Actinomycetota</taxon>
        <taxon>Actinomycetes</taxon>
        <taxon>Kitasatosporales</taxon>
        <taxon>Streptomycetaceae</taxon>
        <taxon>Streptomyces</taxon>
    </lineage>
</organism>
<accession>A0A5J6GSQ7</accession>
<dbReference type="KEGG" id="ska:CP970_38425"/>